<dbReference type="PROSITE" id="PS50089">
    <property type="entry name" value="ZF_RING_2"/>
    <property type="match status" value="1"/>
</dbReference>
<dbReference type="InterPro" id="IPR039804">
    <property type="entry name" value="RING-CH-C4HC3_LTN1"/>
</dbReference>
<evidence type="ECO:0000256" key="5">
    <source>
        <dbReference type="ARBA" id="ARBA00012483"/>
    </source>
</evidence>
<reference evidence="20" key="1">
    <citation type="submission" date="2025-08" db="UniProtKB">
        <authorList>
            <consortium name="RefSeq"/>
        </authorList>
    </citation>
    <scope>IDENTIFICATION</scope>
</reference>
<dbReference type="EC" id="2.3.2.27" evidence="5 16"/>
<comment type="subunit">
    <text evidence="16">Component of the ribosome quality control complex (RQC).</text>
</comment>
<evidence type="ECO:0000256" key="13">
    <source>
        <dbReference type="ARBA" id="ARBA00022833"/>
    </source>
</evidence>
<dbReference type="InterPro" id="IPR054477">
    <property type="entry name" value="LTN1_E3_ligase_6th"/>
</dbReference>
<evidence type="ECO:0000256" key="16">
    <source>
        <dbReference type="RuleBase" id="RU367090"/>
    </source>
</evidence>
<evidence type="ECO:0000256" key="11">
    <source>
        <dbReference type="ARBA" id="ARBA00022771"/>
    </source>
</evidence>
<dbReference type="InterPro" id="IPR054478">
    <property type="entry name" value="LTN1_UBC"/>
</dbReference>
<dbReference type="GO" id="GO:0008270">
    <property type="term" value="F:zinc ion binding"/>
    <property type="evidence" value="ECO:0007669"/>
    <property type="project" value="UniProtKB-KW"/>
</dbReference>
<keyword evidence="7" id="KW-0963">Cytoplasm</keyword>
<evidence type="ECO:0000256" key="7">
    <source>
        <dbReference type="ARBA" id="ARBA00022490"/>
    </source>
</evidence>
<evidence type="ECO:0000256" key="8">
    <source>
        <dbReference type="ARBA" id="ARBA00022679"/>
    </source>
</evidence>
<dbReference type="PANTHER" id="PTHR12389:SF0">
    <property type="entry name" value="E3 UBIQUITIN-PROTEIN LIGASE LISTERIN"/>
    <property type="match status" value="1"/>
</dbReference>
<dbReference type="SUPFAM" id="SSF57850">
    <property type="entry name" value="RING/U-box"/>
    <property type="match status" value="1"/>
</dbReference>
<evidence type="ECO:0000256" key="14">
    <source>
        <dbReference type="ARBA" id="ARBA00032366"/>
    </source>
</evidence>
<comment type="pathway">
    <text evidence="3 16">Protein modification; protein ubiquitination.</text>
</comment>
<dbReference type="GeneID" id="105364244"/>
<evidence type="ECO:0000256" key="1">
    <source>
        <dbReference type="ARBA" id="ARBA00000900"/>
    </source>
</evidence>
<proteinExistence type="inferred from homology"/>
<dbReference type="InterPro" id="IPR011989">
    <property type="entry name" value="ARM-like"/>
</dbReference>
<dbReference type="SUPFAM" id="SSF48371">
    <property type="entry name" value="ARM repeat"/>
    <property type="match status" value="1"/>
</dbReference>
<dbReference type="GO" id="GO:0061630">
    <property type="term" value="F:ubiquitin protein ligase activity"/>
    <property type="evidence" value="ECO:0007669"/>
    <property type="project" value="UniProtKB-UniRule"/>
</dbReference>
<keyword evidence="12 16" id="KW-0833">Ubl conjugation pathway</keyword>
<comment type="similarity">
    <text evidence="4 16">Belongs to the LTN1 family.</text>
</comment>
<gene>
    <name evidence="20" type="primary">LOC105364244</name>
</gene>
<evidence type="ECO:0000256" key="17">
    <source>
        <dbReference type="SAM" id="MobiDB-lite"/>
    </source>
</evidence>
<dbReference type="GO" id="GO:1990116">
    <property type="term" value="P:ribosome-associated ubiquitin-dependent protein catabolic process"/>
    <property type="evidence" value="ECO:0007669"/>
    <property type="project" value="UniProtKB-UniRule"/>
</dbReference>
<evidence type="ECO:0000256" key="3">
    <source>
        <dbReference type="ARBA" id="ARBA00004906"/>
    </source>
</evidence>
<keyword evidence="9 16" id="KW-0479">Metal-binding</keyword>
<keyword evidence="19" id="KW-1185">Reference proteome</keyword>
<dbReference type="GO" id="GO:0043023">
    <property type="term" value="F:ribosomal large subunit binding"/>
    <property type="evidence" value="ECO:0007669"/>
    <property type="project" value="TreeGrafter"/>
</dbReference>
<name>A0AAJ6YLU1_9HYME</name>
<dbReference type="Pfam" id="PF22999">
    <property type="entry name" value="LTN1_E3_ligase_6th"/>
    <property type="match status" value="1"/>
</dbReference>
<dbReference type="CDD" id="cd16491">
    <property type="entry name" value="RING-CH-C4HC3_LTN1"/>
    <property type="match status" value="1"/>
</dbReference>
<dbReference type="Gene3D" id="1.25.10.10">
    <property type="entry name" value="Leucine-rich Repeat Variant"/>
    <property type="match status" value="1"/>
</dbReference>
<dbReference type="InterPro" id="IPR013083">
    <property type="entry name" value="Znf_RING/FYVE/PHD"/>
</dbReference>
<evidence type="ECO:0000313" key="19">
    <source>
        <dbReference type="Proteomes" id="UP000695007"/>
    </source>
</evidence>
<feature type="domain" description="RING-type" evidence="18">
    <location>
        <begin position="1423"/>
        <end position="1470"/>
    </location>
</feature>
<dbReference type="KEGG" id="csol:105364244"/>
<accession>A0AAJ6YLU1</accession>
<feature type="compositionally biased region" description="Low complexity" evidence="17">
    <location>
        <begin position="12"/>
        <end position="22"/>
    </location>
</feature>
<sequence length="1475" mass="171765">MGKNKAQRTKNNARPSNSSRSAELLGTSAPSFIGFKPANDEEYTPVSPGFSIAVKVDVPPNFHIVFKKLNKKNATTKYKALQELTNFCTNANLTDIENMLIFWPRFYCFLSIDVNHRVREATQIAHATILNRVGKTIAVHLKEFAGPWFVSQYDSYPPVASAATNSFNTTFPQQKSVLAIVHCQHEILNYICDNVTVVTPESLSTNNPSIAGELETQYQRLVTSSLQAYIFYLKTVKPSDIEKTIEYHKKLISDPRFWKFAKNEIPSIRTVCFGTLSALICHAHGIICEVKKKILTTIMNSLDETDPALLISVWECLLIAINKIEDWHKIVSLEKLVLPKLWRILKSGGQNRATIVYPHLLPFLSQFTKLEINKTALFTNFFENMRQGFSARSVKLSRSETTTVVTSYFECFRYAVLINSNNEEVCKDLLKDQLMSMIELCINKDLSMRSIFFPKLNSLIRYWSKNSDNPEYSAYAKVLKIFWFELMAIFNRFIDNSNENHDITTNFIIGSMLELLEHLNKEPSDNRRHMKITFWDSQAESSEPSKNTSVQETTVEADKDNDLFVKQVEQFIIKLCVSYFKRITDRTKIVDLVKIIQIYKSKELLIALVNTNNENANLLDFYNQNLRILLTSQDVNIDELIKFIFILMSYAEDLEKEAILQSFVENVKTLKIAVQYALMDWYREDAVIRKWHRQKVITNTLVLTAQDILSTLELTDFDQKLFLKAFEPALDGELIVRNEAVCGILSLFCLIVNRLSWNDENQTKRIVNLSFQLLNLSWTHKEIDSSVIKLFKALFDLLINDNIKQSEVDVNSSIRSIMQENWIKGLHEIKRRMSADVFDETVKYFTSIIWEKMLLQNYTSDSSNSKEPLIDLSKDFIDAHIKMNQTLSLNKKIFYENDLYTIFLARNQLDQNEELLENIFERIVNLQKKESLTLLLDCDIHEMTWAQFTVPIEVMSFLTKCMNTISEKLTLKQWYLIEICIKLWNLSIKKSINYHDDFKVKSFVIGVNKLYVSIQSVINKKTLQSSLLNEWEDLFASNIQADIFEIWMKFADLYHDKKDLPIIADVPLKYLGISLTYFDRPIINNDTSQNKDNQNKLNDQMMQLLLKLLYSPVQSLQIGTYIALNNIIDTLVQLDKDDIEIKNFNPQSLNIYKFTQVLNITQTIVNAMLMEFKPCDFTNCIIQPNTDSYTYTISYLFTWVIVLNMCAKATTDLRYQYAEILKEDLFANLLTNIFRLMPIEISIQRKTYNFKKFFSSPPTYNFIDNQIEERIVHLVCYLYMMSLKYLPVLVRQWLSTMEKRVQTMVNGTTEIYVSPLLLEEELEYDKLKSIDNMQIEKHPYTREIIVLYYIEDTKFEIDITFPTNYPLSSVTVQPKPHLSGIPNQRNSHMQLSIFLEHQNGTICDGLMLWKRNLDKKFASMEECYICFNIFHTSTYQIPKLSCGTCRKKYHPSCLYKWFNKSFKSTCPLCRDIFPL</sequence>
<dbReference type="PANTHER" id="PTHR12389">
    <property type="entry name" value="ZINC FINGER PROTEIN 294"/>
    <property type="match status" value="1"/>
</dbReference>
<dbReference type="InterPro" id="IPR039795">
    <property type="entry name" value="LTN1/Rkr1"/>
</dbReference>
<comment type="function">
    <text evidence="16">E3 ubiquitin-protein ligase. Component of the ribosome quality control complex (RQC), a ribosome-associated complex that mediates ubiquitination and extraction of incompletely synthesized nascent chains for proteasomal degradation.</text>
</comment>
<keyword evidence="8 16" id="KW-0808">Transferase</keyword>
<dbReference type="Proteomes" id="UP000695007">
    <property type="component" value="Unplaced"/>
</dbReference>
<evidence type="ECO:0000256" key="15">
    <source>
        <dbReference type="PROSITE-ProRule" id="PRU00175"/>
    </source>
</evidence>
<comment type="catalytic activity">
    <reaction evidence="1 16">
        <text>S-ubiquitinyl-[E2 ubiquitin-conjugating enzyme]-L-cysteine + [acceptor protein]-L-lysine = [E2 ubiquitin-conjugating enzyme]-L-cysteine + N(6)-ubiquitinyl-[acceptor protein]-L-lysine.</text>
        <dbReference type="EC" id="2.3.2.27"/>
    </reaction>
</comment>
<dbReference type="InterPro" id="IPR016024">
    <property type="entry name" value="ARM-type_fold"/>
</dbReference>
<dbReference type="Gene3D" id="3.30.40.10">
    <property type="entry name" value="Zinc/RING finger domain, C3HC4 (zinc finger)"/>
    <property type="match status" value="1"/>
</dbReference>
<dbReference type="Pfam" id="PF22958">
    <property type="entry name" value="Ltn1_1st"/>
    <property type="match status" value="1"/>
</dbReference>
<dbReference type="CTD" id="26046"/>
<evidence type="ECO:0000256" key="6">
    <source>
        <dbReference type="ARBA" id="ARBA00017157"/>
    </source>
</evidence>
<evidence type="ECO:0000313" key="20">
    <source>
        <dbReference type="RefSeq" id="XP_011500433.1"/>
    </source>
</evidence>
<evidence type="ECO:0000256" key="9">
    <source>
        <dbReference type="ARBA" id="ARBA00022723"/>
    </source>
</evidence>
<evidence type="ECO:0000256" key="4">
    <source>
        <dbReference type="ARBA" id="ARBA00007997"/>
    </source>
</evidence>
<dbReference type="Pfam" id="PF23009">
    <property type="entry name" value="UBC_like"/>
    <property type="match status" value="1"/>
</dbReference>
<protein>
    <recommendedName>
        <fullName evidence="6 16">E3 ubiquitin-protein ligase listerin</fullName>
        <ecNumber evidence="5 16">2.3.2.27</ecNumber>
    </recommendedName>
    <alternativeName>
        <fullName evidence="14 16">RING-type E3 ubiquitin transferase listerin</fullName>
    </alternativeName>
</protein>
<evidence type="ECO:0000256" key="2">
    <source>
        <dbReference type="ARBA" id="ARBA00004514"/>
    </source>
</evidence>
<dbReference type="InterPro" id="IPR054476">
    <property type="entry name" value="Ltn1_N"/>
</dbReference>
<keyword evidence="10" id="KW-0677">Repeat</keyword>
<dbReference type="InterPro" id="IPR001841">
    <property type="entry name" value="Znf_RING"/>
</dbReference>
<organism evidence="19 20">
    <name type="scientific">Ceratosolen solmsi marchali</name>
    <dbReference type="NCBI Taxonomy" id="326594"/>
    <lineage>
        <taxon>Eukaryota</taxon>
        <taxon>Metazoa</taxon>
        <taxon>Ecdysozoa</taxon>
        <taxon>Arthropoda</taxon>
        <taxon>Hexapoda</taxon>
        <taxon>Insecta</taxon>
        <taxon>Pterygota</taxon>
        <taxon>Neoptera</taxon>
        <taxon>Endopterygota</taxon>
        <taxon>Hymenoptera</taxon>
        <taxon>Apocrita</taxon>
        <taxon>Proctotrupomorpha</taxon>
        <taxon>Chalcidoidea</taxon>
        <taxon>Agaonidae</taxon>
        <taxon>Agaoninae</taxon>
        <taxon>Ceratosolen</taxon>
    </lineage>
</organism>
<keyword evidence="11 15" id="KW-0863">Zinc-finger</keyword>
<dbReference type="GO" id="GO:0005829">
    <property type="term" value="C:cytosol"/>
    <property type="evidence" value="ECO:0007669"/>
    <property type="project" value="UniProtKB-SubCell"/>
</dbReference>
<keyword evidence="13 16" id="KW-0862">Zinc</keyword>
<evidence type="ECO:0000256" key="12">
    <source>
        <dbReference type="ARBA" id="ARBA00022786"/>
    </source>
</evidence>
<dbReference type="RefSeq" id="XP_011500433.1">
    <property type="nucleotide sequence ID" value="XM_011502131.1"/>
</dbReference>
<evidence type="ECO:0000259" key="18">
    <source>
        <dbReference type="PROSITE" id="PS50089"/>
    </source>
</evidence>
<evidence type="ECO:0000256" key="10">
    <source>
        <dbReference type="ARBA" id="ARBA00022737"/>
    </source>
</evidence>
<dbReference type="GO" id="GO:0072344">
    <property type="term" value="P:rescue of stalled ribosome"/>
    <property type="evidence" value="ECO:0007669"/>
    <property type="project" value="UniProtKB-UniRule"/>
</dbReference>
<dbReference type="GO" id="GO:1990112">
    <property type="term" value="C:RQC complex"/>
    <property type="evidence" value="ECO:0007669"/>
    <property type="project" value="UniProtKB-UniRule"/>
</dbReference>
<feature type="region of interest" description="Disordered" evidence="17">
    <location>
        <begin position="1"/>
        <end position="24"/>
    </location>
</feature>
<dbReference type="FunFam" id="3.30.40.10:FF:000038">
    <property type="entry name" value="E3 ubiquitin-protein ligase listerin"/>
    <property type="match status" value="1"/>
</dbReference>
<comment type="subcellular location">
    <subcellularLocation>
        <location evidence="2">Cytoplasm</location>
        <location evidence="2">Cytosol</location>
    </subcellularLocation>
</comment>